<gene>
    <name evidence="1" type="ORF">S01H4_21905</name>
</gene>
<organism evidence="1">
    <name type="scientific">marine sediment metagenome</name>
    <dbReference type="NCBI Taxonomy" id="412755"/>
    <lineage>
        <taxon>unclassified sequences</taxon>
        <taxon>metagenomes</taxon>
        <taxon>ecological metagenomes</taxon>
    </lineage>
</organism>
<protein>
    <submittedName>
        <fullName evidence="1">Uncharacterized protein</fullName>
    </submittedName>
</protein>
<evidence type="ECO:0000313" key="1">
    <source>
        <dbReference type="EMBL" id="GAG83421.1"/>
    </source>
</evidence>
<dbReference type="AlphaFoldDB" id="X1CGP7"/>
<accession>X1CGP7</accession>
<feature type="non-terminal residue" evidence="1">
    <location>
        <position position="1"/>
    </location>
</feature>
<dbReference type="EMBL" id="BART01009974">
    <property type="protein sequence ID" value="GAG83421.1"/>
    <property type="molecule type" value="Genomic_DNA"/>
</dbReference>
<comment type="caution">
    <text evidence="1">The sequence shown here is derived from an EMBL/GenBank/DDBJ whole genome shotgun (WGS) entry which is preliminary data.</text>
</comment>
<proteinExistence type="predicted"/>
<name>X1CGP7_9ZZZZ</name>
<reference evidence="1" key="1">
    <citation type="journal article" date="2014" name="Front. Microbiol.">
        <title>High frequency of phylogenetically diverse reductive dehalogenase-homologous genes in deep subseafloor sedimentary metagenomes.</title>
        <authorList>
            <person name="Kawai M."/>
            <person name="Futagami T."/>
            <person name="Toyoda A."/>
            <person name="Takaki Y."/>
            <person name="Nishi S."/>
            <person name="Hori S."/>
            <person name="Arai W."/>
            <person name="Tsubouchi T."/>
            <person name="Morono Y."/>
            <person name="Uchiyama I."/>
            <person name="Ito T."/>
            <person name="Fujiyama A."/>
            <person name="Inagaki F."/>
            <person name="Takami H."/>
        </authorList>
    </citation>
    <scope>NUCLEOTIDE SEQUENCE</scope>
    <source>
        <strain evidence="1">Expedition CK06-06</strain>
    </source>
</reference>
<sequence>FIHVEKINPFISRKEEYLLFKKVLKEKILPSKEMEGISERSLLKAREESIILLKENTKKQKLNKGNTET</sequence>